<dbReference type="EMBL" id="JANPWB010000010">
    <property type="protein sequence ID" value="KAJ1137279.1"/>
    <property type="molecule type" value="Genomic_DNA"/>
</dbReference>
<sequence length="119" mass="13003">MLVERLLINRIATILTLRMHREAESRMYAAILWKTGRARTPAGAFRWPVALFALCAADGGRGPAPSYAFHAVTGCGIGEVLCGCLRGCPPAAVLRTAPPRLRTAFPGLECRQWLLVQEE</sequence>
<proteinExistence type="predicted"/>
<reference evidence="1" key="1">
    <citation type="journal article" date="2022" name="bioRxiv">
        <title>Sequencing and chromosome-scale assembly of the giantPleurodeles waltlgenome.</title>
        <authorList>
            <person name="Brown T."/>
            <person name="Elewa A."/>
            <person name="Iarovenko S."/>
            <person name="Subramanian E."/>
            <person name="Araus A.J."/>
            <person name="Petzold A."/>
            <person name="Susuki M."/>
            <person name="Suzuki K.-i.T."/>
            <person name="Hayashi T."/>
            <person name="Toyoda A."/>
            <person name="Oliveira C."/>
            <person name="Osipova E."/>
            <person name="Leigh N.D."/>
            <person name="Simon A."/>
            <person name="Yun M.H."/>
        </authorList>
    </citation>
    <scope>NUCLEOTIDE SEQUENCE</scope>
    <source>
        <strain evidence="1">20211129_DDA</strain>
        <tissue evidence="1">Liver</tissue>
    </source>
</reference>
<dbReference type="AlphaFoldDB" id="A0AAV7QAF2"/>
<organism evidence="1 2">
    <name type="scientific">Pleurodeles waltl</name>
    <name type="common">Iberian ribbed newt</name>
    <dbReference type="NCBI Taxonomy" id="8319"/>
    <lineage>
        <taxon>Eukaryota</taxon>
        <taxon>Metazoa</taxon>
        <taxon>Chordata</taxon>
        <taxon>Craniata</taxon>
        <taxon>Vertebrata</taxon>
        <taxon>Euteleostomi</taxon>
        <taxon>Amphibia</taxon>
        <taxon>Batrachia</taxon>
        <taxon>Caudata</taxon>
        <taxon>Salamandroidea</taxon>
        <taxon>Salamandridae</taxon>
        <taxon>Pleurodelinae</taxon>
        <taxon>Pleurodeles</taxon>
    </lineage>
</organism>
<dbReference type="Proteomes" id="UP001066276">
    <property type="component" value="Chromosome 6"/>
</dbReference>
<gene>
    <name evidence="1" type="ORF">NDU88_003692</name>
</gene>
<evidence type="ECO:0000313" key="2">
    <source>
        <dbReference type="Proteomes" id="UP001066276"/>
    </source>
</evidence>
<evidence type="ECO:0000313" key="1">
    <source>
        <dbReference type="EMBL" id="KAJ1137279.1"/>
    </source>
</evidence>
<comment type="caution">
    <text evidence="1">The sequence shown here is derived from an EMBL/GenBank/DDBJ whole genome shotgun (WGS) entry which is preliminary data.</text>
</comment>
<name>A0AAV7QAF2_PLEWA</name>
<keyword evidence="2" id="KW-1185">Reference proteome</keyword>
<accession>A0AAV7QAF2</accession>
<protein>
    <submittedName>
        <fullName evidence="1">Uncharacterized protein</fullName>
    </submittedName>
</protein>